<gene>
    <name evidence="1" type="ORF">HPP92_009323</name>
</gene>
<accession>A0A835RBB5</accession>
<evidence type="ECO:0000313" key="1">
    <source>
        <dbReference type="EMBL" id="KAG0487228.1"/>
    </source>
</evidence>
<organism evidence="1 2">
    <name type="scientific">Vanilla planifolia</name>
    <name type="common">Vanilla</name>
    <dbReference type="NCBI Taxonomy" id="51239"/>
    <lineage>
        <taxon>Eukaryota</taxon>
        <taxon>Viridiplantae</taxon>
        <taxon>Streptophyta</taxon>
        <taxon>Embryophyta</taxon>
        <taxon>Tracheophyta</taxon>
        <taxon>Spermatophyta</taxon>
        <taxon>Magnoliopsida</taxon>
        <taxon>Liliopsida</taxon>
        <taxon>Asparagales</taxon>
        <taxon>Orchidaceae</taxon>
        <taxon>Vanilloideae</taxon>
        <taxon>Vanilleae</taxon>
        <taxon>Vanilla</taxon>
    </lineage>
</organism>
<comment type="caution">
    <text evidence="1">The sequence shown here is derived from an EMBL/GenBank/DDBJ whole genome shotgun (WGS) entry which is preliminary data.</text>
</comment>
<proteinExistence type="predicted"/>
<name>A0A835RBB5_VANPL</name>
<protein>
    <submittedName>
        <fullName evidence="1">Uncharacterized protein</fullName>
    </submittedName>
</protein>
<reference evidence="1 2" key="1">
    <citation type="journal article" date="2020" name="Nat. Food">
        <title>A phased Vanilla planifolia genome enables genetic improvement of flavour and production.</title>
        <authorList>
            <person name="Hasing T."/>
            <person name="Tang H."/>
            <person name="Brym M."/>
            <person name="Khazi F."/>
            <person name="Huang T."/>
            <person name="Chambers A.H."/>
        </authorList>
    </citation>
    <scope>NUCLEOTIDE SEQUENCE [LARGE SCALE GENOMIC DNA]</scope>
    <source>
        <tissue evidence="1">Leaf</tissue>
    </source>
</reference>
<dbReference type="Proteomes" id="UP000639772">
    <property type="component" value="Unassembled WGS sequence"/>
</dbReference>
<dbReference type="EMBL" id="JADCNM010000004">
    <property type="protein sequence ID" value="KAG0487228.1"/>
    <property type="molecule type" value="Genomic_DNA"/>
</dbReference>
<sequence length="103" mass="11122">MRRAPTTRNPGAASVCAAHVSAVRSFVPFYHLSFPFCCHTAPVPSWGRGDVGRRDISCSSLGFSELSFLTAVRVGPLMYSVVGSKCAVGPHHPLTWPFAPPFF</sequence>
<evidence type="ECO:0000313" key="2">
    <source>
        <dbReference type="Proteomes" id="UP000639772"/>
    </source>
</evidence>
<dbReference type="AlphaFoldDB" id="A0A835RBB5"/>